<dbReference type="GO" id="GO:0003676">
    <property type="term" value="F:nucleic acid binding"/>
    <property type="evidence" value="ECO:0007669"/>
    <property type="project" value="InterPro"/>
</dbReference>
<keyword evidence="3" id="KW-0862">Zinc</keyword>
<dbReference type="GO" id="GO:0008270">
    <property type="term" value="F:zinc ion binding"/>
    <property type="evidence" value="ECO:0007669"/>
    <property type="project" value="UniProtKB-KW"/>
</dbReference>
<dbReference type="GO" id="GO:0006508">
    <property type="term" value="P:proteolysis"/>
    <property type="evidence" value="ECO:0007669"/>
    <property type="project" value="UniProtKB-KW"/>
</dbReference>
<dbReference type="InterPro" id="IPR000225">
    <property type="entry name" value="Armadillo"/>
</dbReference>
<dbReference type="InterPro" id="IPR036875">
    <property type="entry name" value="Znf_CCHC_sf"/>
</dbReference>
<organism evidence="8 10">
    <name type="scientific">Cucumis melo var. makuwa</name>
    <name type="common">Oriental melon</name>
    <dbReference type="NCBI Taxonomy" id="1194695"/>
    <lineage>
        <taxon>Eukaryota</taxon>
        <taxon>Viridiplantae</taxon>
        <taxon>Streptophyta</taxon>
        <taxon>Embryophyta</taxon>
        <taxon>Tracheophyta</taxon>
        <taxon>Spermatophyta</taxon>
        <taxon>Magnoliopsida</taxon>
        <taxon>eudicotyledons</taxon>
        <taxon>Gunneridae</taxon>
        <taxon>Pentapetalae</taxon>
        <taxon>rosids</taxon>
        <taxon>fabids</taxon>
        <taxon>Cucurbitales</taxon>
        <taxon>Cucurbitaceae</taxon>
        <taxon>Benincaseae</taxon>
        <taxon>Cucumis</taxon>
    </lineage>
</organism>
<dbReference type="InterPro" id="IPR016024">
    <property type="entry name" value="ARM-type_fold"/>
</dbReference>
<dbReference type="Gene3D" id="1.25.10.10">
    <property type="entry name" value="Leucine-rich Repeat Variant"/>
    <property type="match status" value="2"/>
</dbReference>
<name>A0A5D3D6A7_CUCMM</name>
<evidence type="ECO:0000256" key="1">
    <source>
        <dbReference type="ARBA" id="ARBA00022737"/>
    </source>
</evidence>
<dbReference type="InterPro" id="IPR058678">
    <property type="entry name" value="ARM_PUB"/>
</dbReference>
<feature type="domain" description="CCHC-type" evidence="6">
    <location>
        <begin position="322"/>
        <end position="337"/>
    </location>
</feature>
<evidence type="ECO:0000256" key="3">
    <source>
        <dbReference type="PROSITE-ProRule" id="PRU00047"/>
    </source>
</evidence>
<dbReference type="SUPFAM" id="SSF57756">
    <property type="entry name" value="Retrovirus zinc finger-like domains"/>
    <property type="match status" value="1"/>
</dbReference>
<evidence type="ECO:0000256" key="2">
    <source>
        <dbReference type="ARBA" id="ARBA00022786"/>
    </source>
</evidence>
<dbReference type="InterPro" id="IPR011989">
    <property type="entry name" value="ARM-like"/>
</dbReference>
<dbReference type="PROSITE" id="PS50158">
    <property type="entry name" value="ZF_CCHC"/>
    <property type="match status" value="1"/>
</dbReference>
<keyword evidence="3" id="KW-0863">Zinc-finger</keyword>
<dbReference type="PROSITE" id="PS50176">
    <property type="entry name" value="ARM_REPEAT"/>
    <property type="match status" value="1"/>
</dbReference>
<dbReference type="PANTHER" id="PTHR23315:SF129">
    <property type="entry name" value="ARM REPEAT SUPERFAMILY PROTEIN"/>
    <property type="match status" value="1"/>
</dbReference>
<keyword evidence="3" id="KW-0479">Metal-binding</keyword>
<dbReference type="SUPFAM" id="SSF48371">
    <property type="entry name" value="ARM repeat"/>
    <property type="match status" value="1"/>
</dbReference>
<dbReference type="PANTHER" id="PTHR23315">
    <property type="entry name" value="U BOX DOMAIN-CONTAINING"/>
    <property type="match status" value="1"/>
</dbReference>
<dbReference type="GO" id="GO:0008233">
    <property type="term" value="F:peptidase activity"/>
    <property type="evidence" value="ECO:0007669"/>
    <property type="project" value="UniProtKB-KW"/>
</dbReference>
<feature type="region of interest" description="Disordered" evidence="5">
    <location>
        <begin position="40"/>
        <end position="74"/>
    </location>
</feature>
<sequence>MGSFTLMTMCSFGFTKDWLVPTRSQIARIRERASSQTEAEVRAKASWRMTRSDRGKMPPCRGAHRGGGRRGRGAGRIQHEEQPAVQAANLTAFTHVALAQTQVASAQALMVPQIVSDQLSAEAKHLRDFRKYNPKTFDESMDNPTKAQMWLTSIEKFCRYMKCPNDQKVQCVVFFLEDRGDRTVEQYDAEFDMLSRFAPDVVKDEEARTEKFVRGLRLDLQGIVQALRPTTHADALHLALDLSLHERADPSKAAGRGSTLGQKRKVESQIAVAPQRNLRSGGVFQRYRQELVAAGRTLRELPVCRRCGRAHGGRFLIGSGVCFKCKQPGHTADACPQKLIETTPHQPPASQQGRVFAITRQEVERAGTMVTVFVRQMDLEVEPLGSILSVSTPLGEVMLSKDKIKACQVEPCFASLQPVFPPPFNPCFCLPSTRIYVSLQTVSIFFLHFRQYSSFTFALLNLSLHESNKVIITNAGAVKSLVYVLKIGTKTSKQNAACALMSLALLEENKTSIGVCGGIPPLVSLLLNGSNRRKKDALTTLYKLCLIKPNNEQAITARAVKPLVALVAEQGTSLAEKAMVVLSNLAGIQEGKDTIVEEGGIAALVEAIEDELVKGKEFAVLTLL</sequence>
<evidence type="ECO:0000313" key="9">
    <source>
        <dbReference type="Proteomes" id="UP000321393"/>
    </source>
</evidence>
<gene>
    <name evidence="8" type="ORF">E5676_scaffold529G00240</name>
    <name evidence="7" type="ORF">E6C27_scaffold56G00800</name>
</gene>
<comment type="caution">
    <text evidence="8">The sequence shown here is derived from an EMBL/GenBank/DDBJ whole genome shotgun (WGS) entry which is preliminary data.</text>
</comment>
<evidence type="ECO:0000313" key="7">
    <source>
        <dbReference type="EMBL" id="KAA0035911.1"/>
    </source>
</evidence>
<dbReference type="EMBL" id="SSTD01007155">
    <property type="protein sequence ID" value="TYK19065.1"/>
    <property type="molecule type" value="Genomic_DNA"/>
</dbReference>
<keyword evidence="8" id="KW-0645">Protease</keyword>
<dbReference type="SMART" id="SM00343">
    <property type="entry name" value="ZnF_C2HC"/>
    <property type="match status" value="1"/>
</dbReference>
<dbReference type="Gene3D" id="4.10.60.10">
    <property type="entry name" value="Zinc finger, CCHC-type"/>
    <property type="match status" value="1"/>
</dbReference>
<evidence type="ECO:0000313" key="8">
    <source>
        <dbReference type="EMBL" id="TYK19065.1"/>
    </source>
</evidence>
<dbReference type="Proteomes" id="UP000321393">
    <property type="component" value="Unassembled WGS sequence"/>
</dbReference>
<evidence type="ECO:0000256" key="4">
    <source>
        <dbReference type="PROSITE-ProRule" id="PRU00259"/>
    </source>
</evidence>
<dbReference type="EMBL" id="SSTE01019881">
    <property type="protein sequence ID" value="KAA0035911.1"/>
    <property type="molecule type" value="Genomic_DNA"/>
</dbReference>
<proteinExistence type="predicted"/>
<dbReference type="OrthoDB" id="7537227at2759"/>
<accession>A0A5D3D6A7</accession>
<dbReference type="InterPro" id="IPR001878">
    <property type="entry name" value="Znf_CCHC"/>
</dbReference>
<keyword evidence="1" id="KW-0677">Repeat</keyword>
<feature type="repeat" description="ARM" evidence="4">
    <location>
        <begin position="558"/>
        <end position="600"/>
    </location>
</feature>
<evidence type="ECO:0000313" key="10">
    <source>
        <dbReference type="Proteomes" id="UP000321947"/>
    </source>
</evidence>
<protein>
    <submittedName>
        <fullName evidence="8">Gag-protease polyprotein</fullName>
    </submittedName>
</protein>
<evidence type="ECO:0000259" key="6">
    <source>
        <dbReference type="PROSITE" id="PS50158"/>
    </source>
</evidence>
<reference evidence="9 10" key="1">
    <citation type="submission" date="2019-08" db="EMBL/GenBank/DDBJ databases">
        <title>Draft genome sequences of two oriental melons (Cucumis melo L. var makuwa).</title>
        <authorList>
            <person name="Kwon S.-Y."/>
        </authorList>
    </citation>
    <scope>NUCLEOTIDE SEQUENCE [LARGE SCALE GENOMIC DNA]</scope>
    <source>
        <strain evidence="10">cv. Chang Bougi</strain>
        <strain evidence="9">cv. SW 3</strain>
        <tissue evidence="8">Leaf</tissue>
    </source>
</reference>
<keyword evidence="8" id="KW-0378">Hydrolase</keyword>
<dbReference type="Pfam" id="PF00098">
    <property type="entry name" value="zf-CCHC"/>
    <property type="match status" value="1"/>
</dbReference>
<evidence type="ECO:0000256" key="5">
    <source>
        <dbReference type="SAM" id="MobiDB-lite"/>
    </source>
</evidence>
<dbReference type="SMART" id="SM00185">
    <property type="entry name" value="ARM"/>
    <property type="match status" value="3"/>
</dbReference>
<keyword evidence="2" id="KW-0833">Ubl conjugation pathway</keyword>
<dbReference type="Pfam" id="PF25598">
    <property type="entry name" value="ARM_PUB"/>
    <property type="match status" value="1"/>
</dbReference>
<dbReference type="AlphaFoldDB" id="A0A5D3D6A7"/>
<feature type="compositionally biased region" description="Basic residues" evidence="5">
    <location>
        <begin position="62"/>
        <end position="73"/>
    </location>
</feature>
<dbReference type="Proteomes" id="UP000321947">
    <property type="component" value="Unassembled WGS sequence"/>
</dbReference>